<evidence type="ECO:0000313" key="1">
    <source>
        <dbReference type="EMBL" id="PNY23754.1"/>
    </source>
</evidence>
<evidence type="ECO:0000313" key="2">
    <source>
        <dbReference type="Proteomes" id="UP000236621"/>
    </source>
</evidence>
<accession>A0A2K3Q8D6</accession>
<dbReference type="Proteomes" id="UP000236621">
    <property type="component" value="Unassembled WGS sequence"/>
</dbReference>
<organism evidence="1 2">
    <name type="scientific">Tolypocladium capitatum</name>
    <dbReference type="NCBI Taxonomy" id="45235"/>
    <lineage>
        <taxon>Eukaryota</taxon>
        <taxon>Fungi</taxon>
        <taxon>Dikarya</taxon>
        <taxon>Ascomycota</taxon>
        <taxon>Pezizomycotina</taxon>
        <taxon>Sordariomycetes</taxon>
        <taxon>Hypocreomycetidae</taxon>
        <taxon>Hypocreales</taxon>
        <taxon>Ophiocordycipitaceae</taxon>
        <taxon>Tolypocladium</taxon>
    </lineage>
</organism>
<proteinExistence type="predicted"/>
<keyword evidence="2" id="KW-1185">Reference proteome</keyword>
<comment type="caution">
    <text evidence="1">The sequence shown here is derived from an EMBL/GenBank/DDBJ whole genome shotgun (WGS) entry which is preliminary data.</text>
</comment>
<dbReference type="AlphaFoldDB" id="A0A2K3Q8D6"/>
<protein>
    <submittedName>
        <fullName evidence="1">Uncharacterized protein</fullName>
    </submittedName>
</protein>
<sequence>MALHQDSTIQPNQAPYRIHTEFITFPSSFHLPVYIMNLSLAHLLVGMMLSNPVLVAGLACGVNFTFCSSLGMTTCACDRGDQLLCTYVHQDTPAPGFALWMKIRECPKKPGRLQCIDGQCT</sequence>
<reference evidence="1 2" key="1">
    <citation type="submission" date="2017-08" db="EMBL/GenBank/DDBJ databases">
        <title>Harnessing the power of phylogenomics to disentangle the directionality and signatures of interkingdom host jumping in the parasitic fungal genus Tolypocladium.</title>
        <authorList>
            <person name="Quandt C.A."/>
            <person name="Patterson W."/>
            <person name="Spatafora J.W."/>
        </authorList>
    </citation>
    <scope>NUCLEOTIDE SEQUENCE [LARGE SCALE GENOMIC DNA]</scope>
    <source>
        <strain evidence="1 2">CBS 113982</strain>
    </source>
</reference>
<name>A0A2K3Q8D6_9HYPO</name>
<dbReference type="EMBL" id="NRSZ01001052">
    <property type="protein sequence ID" value="PNY23754.1"/>
    <property type="molecule type" value="Genomic_DNA"/>
</dbReference>
<gene>
    <name evidence="1" type="ORF">TCAP_06292</name>
</gene>